<feature type="transmembrane region" description="Helical" evidence="7">
    <location>
        <begin position="116"/>
        <end position="134"/>
    </location>
</feature>
<evidence type="ECO:0000256" key="3">
    <source>
        <dbReference type="ARBA" id="ARBA00022475"/>
    </source>
</evidence>
<reference evidence="8 9" key="1">
    <citation type="submission" date="2024-02" db="EMBL/GenBank/DDBJ databases">
        <authorList>
            <person name="Daric V."/>
            <person name="Darras S."/>
        </authorList>
    </citation>
    <scope>NUCLEOTIDE SEQUENCE [LARGE SCALE GENOMIC DNA]</scope>
</reference>
<feature type="transmembrane region" description="Helical" evidence="7">
    <location>
        <begin position="66"/>
        <end position="86"/>
    </location>
</feature>
<comment type="caution">
    <text evidence="8">The sequence shown here is derived from an EMBL/GenBank/DDBJ whole genome shotgun (WGS) entry which is preliminary data.</text>
</comment>
<dbReference type="InterPro" id="IPR021910">
    <property type="entry name" value="NGX6/PGAP6/MYMK"/>
</dbReference>
<evidence type="ECO:0000313" key="8">
    <source>
        <dbReference type="EMBL" id="CAK8696701.1"/>
    </source>
</evidence>
<organism evidence="8 9">
    <name type="scientific">Clavelina lepadiformis</name>
    <name type="common">Light-bulb sea squirt</name>
    <name type="synonym">Ascidia lepadiformis</name>
    <dbReference type="NCBI Taxonomy" id="159417"/>
    <lineage>
        <taxon>Eukaryota</taxon>
        <taxon>Metazoa</taxon>
        <taxon>Chordata</taxon>
        <taxon>Tunicata</taxon>
        <taxon>Ascidiacea</taxon>
        <taxon>Aplousobranchia</taxon>
        <taxon>Clavelinidae</taxon>
        <taxon>Clavelina</taxon>
    </lineage>
</organism>
<dbReference type="Proteomes" id="UP001642483">
    <property type="component" value="Unassembled WGS sequence"/>
</dbReference>
<evidence type="ECO:0000313" key="9">
    <source>
        <dbReference type="Proteomes" id="UP001642483"/>
    </source>
</evidence>
<protein>
    <submittedName>
        <fullName evidence="8">Uncharacterized protein</fullName>
    </submittedName>
</protein>
<gene>
    <name evidence="8" type="ORF">CVLEPA_LOCUS30034</name>
</gene>
<evidence type="ECO:0000256" key="6">
    <source>
        <dbReference type="ARBA" id="ARBA00023136"/>
    </source>
</evidence>
<keyword evidence="6 7" id="KW-0472">Membrane</keyword>
<keyword evidence="4 7" id="KW-0812">Transmembrane</keyword>
<evidence type="ECO:0000256" key="7">
    <source>
        <dbReference type="SAM" id="Phobius"/>
    </source>
</evidence>
<feature type="transmembrane region" description="Helical" evidence="7">
    <location>
        <begin position="154"/>
        <end position="172"/>
    </location>
</feature>
<sequence length="221" mass="24252">MGLALATFILPAVSGLAFLGPFAVASKKKLYSEAFLLGFTTFFVILHHLCLTPGLSLIFCLMGDKLLEYFATYGIILSVYCTLVQMTSFSAEKRHNISTSGGLLTAVRVFQTTEGYGIYVAPLTIGLLMLVLSWGGEMWHTKRLYPDKQKWIKLILPGFMLLFVSLLLKFALQSWSVPISQTLHIITMATSVAFLIKVADDGEGIDTKPKCCSVTTACCLC</sequence>
<accession>A0ABP0GY81</accession>
<proteinExistence type="inferred from homology"/>
<dbReference type="PANTHER" id="PTHR14319">
    <property type="entry name" value="FIVE-SPAN TRANSMEMBRANE PROTEIN M83"/>
    <property type="match status" value="1"/>
</dbReference>
<name>A0ABP0GY81_CLALP</name>
<comment type="similarity">
    <text evidence="2">Belongs to the TMEM8 family.</text>
</comment>
<evidence type="ECO:0000256" key="5">
    <source>
        <dbReference type="ARBA" id="ARBA00022989"/>
    </source>
</evidence>
<dbReference type="PANTHER" id="PTHR14319:SF7">
    <property type="entry name" value="POST-GPI ATTACHMENT TO PROTEINS FACTOR 6"/>
    <property type="match status" value="1"/>
</dbReference>
<feature type="transmembrane region" description="Helical" evidence="7">
    <location>
        <begin position="35"/>
        <end position="59"/>
    </location>
</feature>
<evidence type="ECO:0000256" key="4">
    <source>
        <dbReference type="ARBA" id="ARBA00022692"/>
    </source>
</evidence>
<keyword evidence="5 7" id="KW-1133">Transmembrane helix</keyword>
<evidence type="ECO:0000256" key="1">
    <source>
        <dbReference type="ARBA" id="ARBA00004651"/>
    </source>
</evidence>
<keyword evidence="3" id="KW-1003">Cell membrane</keyword>
<evidence type="ECO:0000256" key="2">
    <source>
        <dbReference type="ARBA" id="ARBA00005542"/>
    </source>
</evidence>
<dbReference type="EMBL" id="CAWYQH010000163">
    <property type="protein sequence ID" value="CAK8696701.1"/>
    <property type="molecule type" value="Genomic_DNA"/>
</dbReference>
<dbReference type="Pfam" id="PF12036">
    <property type="entry name" value="DUF3522"/>
    <property type="match status" value="1"/>
</dbReference>
<keyword evidence="9" id="KW-1185">Reference proteome</keyword>
<comment type="subcellular location">
    <subcellularLocation>
        <location evidence="1">Cell membrane</location>
        <topology evidence="1">Multi-pass membrane protein</topology>
    </subcellularLocation>
</comment>